<dbReference type="InterPro" id="IPR045866">
    <property type="entry name" value="FAM210A/B-like"/>
</dbReference>
<feature type="domain" description="DUF1279" evidence="2">
    <location>
        <begin position="3"/>
        <end position="93"/>
    </location>
</feature>
<dbReference type="PANTHER" id="PTHR21377">
    <property type="entry name" value="PROTEIN FAM210B, MITOCHONDRIAL"/>
    <property type="match status" value="1"/>
</dbReference>
<organism evidence="3 4">
    <name type="scientific">Prototheca wickerhamii</name>
    <dbReference type="NCBI Taxonomy" id="3111"/>
    <lineage>
        <taxon>Eukaryota</taxon>
        <taxon>Viridiplantae</taxon>
        <taxon>Chlorophyta</taxon>
        <taxon>core chlorophytes</taxon>
        <taxon>Trebouxiophyceae</taxon>
        <taxon>Chlorellales</taxon>
        <taxon>Chlorellaceae</taxon>
        <taxon>Prototheca</taxon>
    </lineage>
</organism>
<evidence type="ECO:0000256" key="1">
    <source>
        <dbReference type="SAM" id="Phobius"/>
    </source>
</evidence>
<keyword evidence="1" id="KW-0472">Membrane</keyword>
<gene>
    <name evidence="3" type="ORF">QBZ16_003300</name>
</gene>
<comment type="caution">
    <text evidence="3">The sequence shown here is derived from an EMBL/GenBank/DDBJ whole genome shotgun (WGS) entry which is preliminary data.</text>
</comment>
<reference evidence="3" key="1">
    <citation type="submission" date="2021-01" db="EMBL/GenBank/DDBJ databases">
        <authorList>
            <person name="Eckstrom K.M.E."/>
        </authorList>
    </citation>
    <scope>NUCLEOTIDE SEQUENCE</scope>
    <source>
        <strain evidence="3">UVCC 0001</strain>
    </source>
</reference>
<feature type="transmembrane region" description="Helical" evidence="1">
    <location>
        <begin position="12"/>
        <end position="31"/>
    </location>
</feature>
<dbReference type="AlphaFoldDB" id="A0AAD9IJP6"/>
<dbReference type="InterPro" id="IPR009688">
    <property type="entry name" value="FAM210A/B-like_dom"/>
</dbReference>
<dbReference type="EMBL" id="JASFZW010000004">
    <property type="protein sequence ID" value="KAK2078460.1"/>
    <property type="molecule type" value="Genomic_DNA"/>
</dbReference>
<keyword evidence="1" id="KW-1133">Transmembrane helix</keyword>
<keyword evidence="1" id="KW-0812">Transmembrane</keyword>
<dbReference type="PROSITE" id="PS51257">
    <property type="entry name" value="PROKAR_LIPOPROTEIN"/>
    <property type="match status" value="1"/>
</dbReference>
<dbReference type="Pfam" id="PF06916">
    <property type="entry name" value="FAM210A-B_dom"/>
    <property type="match status" value="1"/>
</dbReference>
<proteinExistence type="predicted"/>
<sequence length="110" mass="11879">MSQLVRKYGKVAIGVHLSVYAVFLAGCYGAVKSHVDVAGMLEKYGLMSKPSEEEEASWVHKMLAGSSSSLALAFVANKALIPVRVPITVALTPPVARFLQRMRGQDVAFE</sequence>
<evidence type="ECO:0000259" key="2">
    <source>
        <dbReference type="Pfam" id="PF06916"/>
    </source>
</evidence>
<dbReference type="PANTHER" id="PTHR21377:SF0">
    <property type="entry name" value="PROTEIN FAM210B, MITOCHONDRIAL"/>
    <property type="match status" value="1"/>
</dbReference>
<keyword evidence="4" id="KW-1185">Reference proteome</keyword>
<accession>A0AAD9IJP6</accession>
<dbReference type="Proteomes" id="UP001255856">
    <property type="component" value="Unassembled WGS sequence"/>
</dbReference>
<evidence type="ECO:0000313" key="4">
    <source>
        <dbReference type="Proteomes" id="UP001255856"/>
    </source>
</evidence>
<dbReference type="GO" id="GO:0005739">
    <property type="term" value="C:mitochondrion"/>
    <property type="evidence" value="ECO:0007669"/>
    <property type="project" value="TreeGrafter"/>
</dbReference>
<name>A0AAD9IJP6_PROWI</name>
<evidence type="ECO:0000313" key="3">
    <source>
        <dbReference type="EMBL" id="KAK2078460.1"/>
    </source>
</evidence>
<protein>
    <recommendedName>
        <fullName evidence="2">DUF1279 domain-containing protein</fullName>
    </recommendedName>
</protein>